<proteinExistence type="predicted"/>
<keyword evidence="2" id="KW-1185">Reference proteome</keyword>
<dbReference type="RefSeq" id="WP_264136952.1">
    <property type="nucleotide sequence ID" value="NZ_JAOYOD010000001.1"/>
</dbReference>
<reference evidence="1 2" key="1">
    <citation type="submission" date="2022-10" db="EMBL/GenBank/DDBJ databases">
        <title>Comparative genomics and taxonomic characterization of three novel marine species of genus Reichenbachiella exhibiting antioxidant and polysaccharide degradation activities.</title>
        <authorList>
            <person name="Muhammad N."/>
            <person name="Lee Y.-J."/>
            <person name="Ko J."/>
            <person name="Kim S.-G."/>
        </authorList>
    </citation>
    <scope>NUCLEOTIDE SEQUENCE [LARGE SCALE GENOMIC DNA]</scope>
    <source>
        <strain evidence="1 2">ABR2-5</strain>
    </source>
</reference>
<evidence type="ECO:0000313" key="2">
    <source>
        <dbReference type="Proteomes" id="UP001300692"/>
    </source>
</evidence>
<gene>
    <name evidence="1" type="ORF">N7U62_05800</name>
</gene>
<organism evidence="1 2">
    <name type="scientific">Reichenbachiella ulvae</name>
    <dbReference type="NCBI Taxonomy" id="2980104"/>
    <lineage>
        <taxon>Bacteria</taxon>
        <taxon>Pseudomonadati</taxon>
        <taxon>Bacteroidota</taxon>
        <taxon>Cytophagia</taxon>
        <taxon>Cytophagales</taxon>
        <taxon>Reichenbachiellaceae</taxon>
        <taxon>Reichenbachiella</taxon>
    </lineage>
</organism>
<dbReference type="EMBL" id="JAOYOD010000001">
    <property type="protein sequence ID" value="MCV9386167.1"/>
    <property type="molecule type" value="Genomic_DNA"/>
</dbReference>
<sequence>MKKIFLFIVLWAAIADIRAQNPPPDNNGLNLEDLCEWPECLYANFPIQVSFPDDSVLAESRWRMANLEMALKDNGYFLLTGDFYVTQEELGAVFELEIMLYN</sequence>
<dbReference type="Proteomes" id="UP001300692">
    <property type="component" value="Unassembled WGS sequence"/>
</dbReference>
<accession>A0ABT3CRD2</accession>
<name>A0ABT3CRD2_9BACT</name>
<evidence type="ECO:0000313" key="1">
    <source>
        <dbReference type="EMBL" id="MCV9386167.1"/>
    </source>
</evidence>
<comment type="caution">
    <text evidence="1">The sequence shown here is derived from an EMBL/GenBank/DDBJ whole genome shotgun (WGS) entry which is preliminary data.</text>
</comment>
<protein>
    <submittedName>
        <fullName evidence="1">Uncharacterized protein</fullName>
    </submittedName>
</protein>